<comment type="caution">
    <text evidence="2">The sequence shown here is derived from an EMBL/GenBank/DDBJ whole genome shotgun (WGS) entry which is preliminary data.</text>
</comment>
<dbReference type="EMBL" id="CACSLK010027839">
    <property type="protein sequence ID" value="CAA0833355.1"/>
    <property type="molecule type" value="Genomic_DNA"/>
</dbReference>
<keyword evidence="3" id="KW-1185">Reference proteome</keyword>
<sequence>LAMDPSMTSDTGRKGGSSSRRRVWTKAEEVALVNALKEIVLEGWRTYNGFRTGYALVLEKKIKSFLLGCDLRADPNITSKMHVWKKNYGSVALIRGNSGL</sequence>
<feature type="compositionally biased region" description="Polar residues" evidence="1">
    <location>
        <begin position="1"/>
        <end position="10"/>
    </location>
</feature>
<dbReference type="Proteomes" id="UP001153555">
    <property type="component" value="Unassembled WGS sequence"/>
</dbReference>
<feature type="non-terminal residue" evidence="2">
    <location>
        <position position="100"/>
    </location>
</feature>
<gene>
    <name evidence="2" type="ORF">SHERM_28618</name>
</gene>
<protein>
    <recommendedName>
        <fullName evidence="4">Myb/SANT-like domain-containing protein</fullName>
    </recommendedName>
</protein>
<reference evidence="2" key="1">
    <citation type="submission" date="2019-12" db="EMBL/GenBank/DDBJ databases">
        <authorList>
            <person name="Scholes J."/>
        </authorList>
    </citation>
    <scope>NUCLEOTIDE SEQUENCE</scope>
</reference>
<evidence type="ECO:0000256" key="1">
    <source>
        <dbReference type="SAM" id="MobiDB-lite"/>
    </source>
</evidence>
<evidence type="ECO:0000313" key="3">
    <source>
        <dbReference type="Proteomes" id="UP001153555"/>
    </source>
</evidence>
<dbReference type="OrthoDB" id="910499at2759"/>
<dbReference type="PANTHER" id="PTHR46250:SF15">
    <property type="entry name" value="OS01G0523800 PROTEIN"/>
    <property type="match status" value="1"/>
</dbReference>
<feature type="non-terminal residue" evidence="2">
    <location>
        <position position="1"/>
    </location>
</feature>
<accession>A0A9N7NNQ7</accession>
<name>A0A9N7NNQ7_STRHE</name>
<evidence type="ECO:0000313" key="2">
    <source>
        <dbReference type="EMBL" id="CAA0833355.1"/>
    </source>
</evidence>
<dbReference type="AlphaFoldDB" id="A0A9N7NNQ7"/>
<organism evidence="2 3">
    <name type="scientific">Striga hermonthica</name>
    <name type="common">Purple witchweed</name>
    <name type="synonym">Buchnera hermonthica</name>
    <dbReference type="NCBI Taxonomy" id="68872"/>
    <lineage>
        <taxon>Eukaryota</taxon>
        <taxon>Viridiplantae</taxon>
        <taxon>Streptophyta</taxon>
        <taxon>Embryophyta</taxon>
        <taxon>Tracheophyta</taxon>
        <taxon>Spermatophyta</taxon>
        <taxon>Magnoliopsida</taxon>
        <taxon>eudicotyledons</taxon>
        <taxon>Gunneridae</taxon>
        <taxon>Pentapetalae</taxon>
        <taxon>asterids</taxon>
        <taxon>lamiids</taxon>
        <taxon>Lamiales</taxon>
        <taxon>Orobanchaceae</taxon>
        <taxon>Buchnereae</taxon>
        <taxon>Striga</taxon>
    </lineage>
</organism>
<proteinExistence type="predicted"/>
<feature type="region of interest" description="Disordered" evidence="1">
    <location>
        <begin position="1"/>
        <end position="22"/>
    </location>
</feature>
<evidence type="ECO:0008006" key="4">
    <source>
        <dbReference type="Google" id="ProtNLM"/>
    </source>
</evidence>
<dbReference type="PANTHER" id="PTHR46250">
    <property type="entry name" value="MYB/SANT-LIKE DNA-BINDING DOMAIN PROTEIN-RELATED"/>
    <property type="match status" value="1"/>
</dbReference>